<sequence length="955" mass="106877">MTTQPSTKVRLVRCPRCRQVLAELPEVPLYKCGGCGTILQAKSRKLETNRTELSSQETDAAVKSQQDNVLEEKGDRSSSHDLSKVESLPEKDSISCQDDHGDSRVELREDRSVSNGHASSSEVTSPRTEDSHVEVKESLKEDSPLGQGSQRYRSKVHDDTGERNGSRNSSNDFASSGELTRVAKVYPPEASEHLEHHNENSLDQVNGVDKMEGGESQSSWQEGDDFVDEARDLRDHEDEESASPPDGEHREGTKDNYVQPENDDNSRICFADPNGDVDGGVVHAGVDLSSQPVSHGNENISQSAEQSVEVDDSGEGLPVLRSRTTEKNTNASVDDSVVACESPPLDESLVSFYLTSPDDEHLDHSMREVTRNFGRISSIDTLGSSAHADLSAELNFKRGSMTNYPTTSAYYAYDGSESSNDGTDDQIYEHISHPSAKRTDVDYVSTREMLGKERFRVNSEQERIHWATSSSNHAVRNSHWSPDKSTETGRYTSGNRMRLDKQGGVSSLPFTSRDTLSEYRTVSPASYRHNLLPPRPGFNSSDRPSYSEMDDVDLLRTVHELKHQLNKMRFSKVTTNRRFPAGVMDGKFTPLHYDHLAPEREMYAELSRPSRYNRRSNQAGGCGEQCHVSRPAFSGDAAHYRYQASCSCLHCCPQDWHYSAQLPSDSMHCKNGRRMVHDDHNHFNISSSPSPQHYTSSELSVWGCETKSDNQRHDEIRRLKLKEKYQTPKRHLRPVAGGAPVVACYHCSELLQLPADFLLFKKRYHQLMCNACRKILKFSLEKGTHIVPYLPDAYAPPPSEADDYNDATSQRNQEPLSHSSSGQHVKHISYSDDYGPSFCRSCSTEGEASVILPSLDQVGKTSYNRKMSSSSSYEPTEDRKMKSILREPQKKNKSSLETDESVGPSSLQTVEPVRPSSRLPKWRKATSEIEELQPSSNSPLHRLMGYSSPSQVLNK</sequence>
<feature type="compositionally biased region" description="Polar residues" evidence="1">
    <location>
        <begin position="113"/>
        <end position="126"/>
    </location>
</feature>
<evidence type="ECO:0000313" key="4">
    <source>
        <dbReference type="EMBL" id="KAL0401068.1"/>
    </source>
</evidence>
<dbReference type="InterPro" id="IPR021480">
    <property type="entry name" value="Zinc_ribbon_12"/>
</dbReference>
<reference evidence="4" key="1">
    <citation type="submission" date="2020-06" db="EMBL/GenBank/DDBJ databases">
        <authorList>
            <person name="Li T."/>
            <person name="Hu X."/>
            <person name="Zhang T."/>
            <person name="Song X."/>
            <person name="Zhang H."/>
            <person name="Dai N."/>
            <person name="Sheng W."/>
            <person name="Hou X."/>
            <person name="Wei L."/>
        </authorList>
    </citation>
    <scope>NUCLEOTIDE SEQUENCE</scope>
    <source>
        <strain evidence="4">KEN1</strain>
        <tissue evidence="4">Leaf</tissue>
    </source>
</reference>
<dbReference type="Pfam" id="PF11331">
    <property type="entry name" value="Zn_ribbon_12"/>
    <property type="match status" value="1"/>
</dbReference>
<feature type="compositionally biased region" description="Polar residues" evidence="1">
    <location>
        <begin position="468"/>
        <end position="480"/>
    </location>
</feature>
<dbReference type="Pfam" id="PF22910">
    <property type="entry name" value="EDR4-like_1st"/>
    <property type="match status" value="1"/>
</dbReference>
<feature type="compositionally biased region" description="Polar residues" evidence="1">
    <location>
        <begin position="51"/>
        <end position="68"/>
    </location>
</feature>
<feature type="domain" description="Probable zinc-ribbon" evidence="2">
    <location>
        <begin position="736"/>
        <end position="780"/>
    </location>
</feature>
<proteinExistence type="predicted"/>
<feature type="region of interest" description="Disordered" evidence="1">
    <location>
        <begin position="527"/>
        <end position="546"/>
    </location>
</feature>
<feature type="domain" description="Enhanced disease resistance 4-like N-terminal" evidence="3">
    <location>
        <begin position="8"/>
        <end position="41"/>
    </location>
</feature>
<feature type="region of interest" description="Disordered" evidence="1">
    <location>
        <begin position="797"/>
        <end position="826"/>
    </location>
</feature>
<evidence type="ECO:0000259" key="2">
    <source>
        <dbReference type="Pfam" id="PF11331"/>
    </source>
</evidence>
<feature type="compositionally biased region" description="Basic and acidic residues" evidence="1">
    <location>
        <begin position="155"/>
        <end position="165"/>
    </location>
</feature>
<feature type="compositionally biased region" description="Basic and acidic residues" evidence="1">
    <location>
        <begin position="70"/>
        <end position="112"/>
    </location>
</feature>
<name>A0AAW2T8G0_9LAMI</name>
<feature type="region of interest" description="Disordered" evidence="1">
    <location>
        <begin position="45"/>
        <end position="315"/>
    </location>
</feature>
<accession>A0AAW2T8G0</accession>
<dbReference type="InterPro" id="IPR055126">
    <property type="entry name" value="EDR4-like_N"/>
</dbReference>
<feature type="region of interest" description="Disordered" evidence="1">
    <location>
        <begin position="468"/>
        <end position="511"/>
    </location>
</feature>
<evidence type="ECO:0000256" key="1">
    <source>
        <dbReference type="SAM" id="MobiDB-lite"/>
    </source>
</evidence>
<feature type="region of interest" description="Disordered" evidence="1">
    <location>
        <begin position="861"/>
        <end position="955"/>
    </location>
</feature>
<feature type="compositionally biased region" description="Basic and acidic residues" evidence="1">
    <location>
        <begin position="127"/>
        <end position="143"/>
    </location>
</feature>
<dbReference type="GO" id="GO:1900150">
    <property type="term" value="P:regulation of defense response to fungus"/>
    <property type="evidence" value="ECO:0007669"/>
    <property type="project" value="InterPro"/>
</dbReference>
<organism evidence="4">
    <name type="scientific">Sesamum latifolium</name>
    <dbReference type="NCBI Taxonomy" id="2727402"/>
    <lineage>
        <taxon>Eukaryota</taxon>
        <taxon>Viridiplantae</taxon>
        <taxon>Streptophyta</taxon>
        <taxon>Embryophyta</taxon>
        <taxon>Tracheophyta</taxon>
        <taxon>Spermatophyta</taxon>
        <taxon>Magnoliopsida</taxon>
        <taxon>eudicotyledons</taxon>
        <taxon>Gunneridae</taxon>
        <taxon>Pentapetalae</taxon>
        <taxon>asterids</taxon>
        <taxon>lamiids</taxon>
        <taxon>Lamiales</taxon>
        <taxon>Pedaliaceae</taxon>
        <taxon>Sesamum</taxon>
    </lineage>
</organism>
<dbReference type="AlphaFoldDB" id="A0AAW2T8G0"/>
<feature type="compositionally biased region" description="Polar residues" evidence="1">
    <location>
        <begin position="166"/>
        <end position="178"/>
    </location>
</feature>
<dbReference type="PANTHER" id="PTHR31105:SF38">
    <property type="entry name" value="PROTEIN ENHANCED DISEASE RESISTANCE 4"/>
    <property type="match status" value="1"/>
</dbReference>
<reference evidence="4" key="2">
    <citation type="journal article" date="2024" name="Plant">
        <title>Genomic evolution and insights into agronomic trait innovations of Sesamum species.</title>
        <authorList>
            <person name="Miao H."/>
            <person name="Wang L."/>
            <person name="Qu L."/>
            <person name="Liu H."/>
            <person name="Sun Y."/>
            <person name="Le M."/>
            <person name="Wang Q."/>
            <person name="Wei S."/>
            <person name="Zheng Y."/>
            <person name="Lin W."/>
            <person name="Duan Y."/>
            <person name="Cao H."/>
            <person name="Xiong S."/>
            <person name="Wang X."/>
            <person name="Wei L."/>
            <person name="Li C."/>
            <person name="Ma Q."/>
            <person name="Ju M."/>
            <person name="Zhao R."/>
            <person name="Li G."/>
            <person name="Mu C."/>
            <person name="Tian Q."/>
            <person name="Mei H."/>
            <person name="Zhang T."/>
            <person name="Gao T."/>
            <person name="Zhang H."/>
        </authorList>
    </citation>
    <scope>NUCLEOTIDE SEQUENCE</scope>
    <source>
        <strain evidence="4">KEN1</strain>
    </source>
</reference>
<evidence type="ECO:0000259" key="3">
    <source>
        <dbReference type="Pfam" id="PF22910"/>
    </source>
</evidence>
<protein>
    <submittedName>
        <fullName evidence="4">Protein ENHANCED DISEASE RESISTANCE 4</fullName>
    </submittedName>
</protein>
<gene>
    <name evidence="4" type="ORF">Slati_4136700</name>
</gene>
<feature type="compositionally biased region" description="Polar residues" evidence="1">
    <location>
        <begin position="288"/>
        <end position="306"/>
    </location>
</feature>
<comment type="caution">
    <text evidence="4">The sequence shown here is derived from an EMBL/GenBank/DDBJ whole genome shotgun (WGS) entry which is preliminary data.</text>
</comment>
<feature type="compositionally biased region" description="Polar residues" evidence="1">
    <location>
        <begin position="806"/>
        <end position="823"/>
    </location>
</feature>
<dbReference type="EMBL" id="JACGWN010000015">
    <property type="protein sequence ID" value="KAL0401068.1"/>
    <property type="molecule type" value="Genomic_DNA"/>
</dbReference>
<dbReference type="InterPro" id="IPR040244">
    <property type="entry name" value="EDR4-like"/>
</dbReference>
<feature type="compositionally biased region" description="Basic and acidic residues" evidence="1">
    <location>
        <begin position="876"/>
        <end position="896"/>
    </location>
</feature>
<dbReference type="PANTHER" id="PTHR31105">
    <property type="entry name" value="EXTRA-LARGE G-PROTEIN-LIKE"/>
    <property type="match status" value="1"/>
</dbReference>
<feature type="compositionally biased region" description="Basic and acidic residues" evidence="1">
    <location>
        <begin position="190"/>
        <end position="200"/>
    </location>
</feature>